<feature type="transmembrane region" description="Helical" evidence="6">
    <location>
        <begin position="338"/>
        <end position="356"/>
    </location>
</feature>
<organism evidence="8 9">
    <name type="scientific">Dimargaris verticillata</name>
    <dbReference type="NCBI Taxonomy" id="2761393"/>
    <lineage>
        <taxon>Eukaryota</taxon>
        <taxon>Fungi</taxon>
        <taxon>Fungi incertae sedis</taxon>
        <taxon>Zoopagomycota</taxon>
        <taxon>Kickxellomycotina</taxon>
        <taxon>Dimargaritomycetes</taxon>
        <taxon>Dimargaritales</taxon>
        <taxon>Dimargaritaceae</taxon>
        <taxon>Dimargaris</taxon>
    </lineage>
</organism>
<feature type="transmembrane region" description="Helical" evidence="6">
    <location>
        <begin position="105"/>
        <end position="124"/>
    </location>
</feature>
<dbReference type="Gene3D" id="1.20.1250.20">
    <property type="entry name" value="MFS general substrate transporter like domains"/>
    <property type="match status" value="1"/>
</dbReference>
<dbReference type="GO" id="GO:0005886">
    <property type="term" value="C:plasma membrane"/>
    <property type="evidence" value="ECO:0007669"/>
    <property type="project" value="TreeGrafter"/>
</dbReference>
<feature type="transmembrane region" description="Helical" evidence="6">
    <location>
        <begin position="259"/>
        <end position="280"/>
    </location>
</feature>
<dbReference type="PANTHER" id="PTHR23502">
    <property type="entry name" value="MAJOR FACILITATOR SUPERFAMILY"/>
    <property type="match status" value="1"/>
</dbReference>
<dbReference type="InterPro" id="IPR036259">
    <property type="entry name" value="MFS_trans_sf"/>
</dbReference>
<feature type="transmembrane region" description="Helical" evidence="6">
    <location>
        <begin position="144"/>
        <end position="162"/>
    </location>
</feature>
<dbReference type="AlphaFoldDB" id="A0A9W8AXL6"/>
<keyword evidence="5 6" id="KW-0472">Membrane</keyword>
<evidence type="ECO:0000256" key="4">
    <source>
        <dbReference type="ARBA" id="ARBA00022989"/>
    </source>
</evidence>
<gene>
    <name evidence="8" type="ORF">H4R34_004809</name>
</gene>
<feature type="transmembrane region" description="Helical" evidence="6">
    <location>
        <begin position="174"/>
        <end position="196"/>
    </location>
</feature>
<feature type="domain" description="Major facilitator superfamily (MFS) profile" evidence="7">
    <location>
        <begin position="107"/>
        <end position="568"/>
    </location>
</feature>
<keyword evidence="2" id="KW-0813">Transport</keyword>
<feature type="transmembrane region" description="Helical" evidence="6">
    <location>
        <begin position="424"/>
        <end position="441"/>
    </location>
</feature>
<evidence type="ECO:0000313" key="8">
    <source>
        <dbReference type="EMBL" id="KAJ1974187.1"/>
    </source>
</evidence>
<evidence type="ECO:0000256" key="6">
    <source>
        <dbReference type="SAM" id="Phobius"/>
    </source>
</evidence>
<evidence type="ECO:0000256" key="3">
    <source>
        <dbReference type="ARBA" id="ARBA00022692"/>
    </source>
</evidence>
<name>A0A9W8AXL6_9FUNG</name>
<feature type="transmembrane region" description="Helical" evidence="6">
    <location>
        <begin position="503"/>
        <end position="523"/>
    </location>
</feature>
<dbReference type="GO" id="GO:0022857">
    <property type="term" value="F:transmembrane transporter activity"/>
    <property type="evidence" value="ECO:0007669"/>
    <property type="project" value="InterPro"/>
</dbReference>
<comment type="subcellular location">
    <subcellularLocation>
        <location evidence="1">Membrane</location>
        <topology evidence="1">Multi-pass membrane protein</topology>
    </subcellularLocation>
</comment>
<evidence type="ECO:0000259" key="7">
    <source>
        <dbReference type="PROSITE" id="PS50850"/>
    </source>
</evidence>
<dbReference type="Proteomes" id="UP001151582">
    <property type="component" value="Unassembled WGS sequence"/>
</dbReference>
<dbReference type="PANTHER" id="PTHR23502:SF132">
    <property type="entry name" value="POLYAMINE TRANSPORTER 2-RELATED"/>
    <property type="match status" value="1"/>
</dbReference>
<reference evidence="8" key="1">
    <citation type="submission" date="2022-07" db="EMBL/GenBank/DDBJ databases">
        <title>Phylogenomic reconstructions and comparative analyses of Kickxellomycotina fungi.</title>
        <authorList>
            <person name="Reynolds N.K."/>
            <person name="Stajich J.E."/>
            <person name="Barry K."/>
            <person name="Grigoriev I.V."/>
            <person name="Crous P."/>
            <person name="Smith M.E."/>
        </authorList>
    </citation>
    <scope>NUCLEOTIDE SEQUENCE</scope>
    <source>
        <strain evidence="8">RSA 567</strain>
    </source>
</reference>
<evidence type="ECO:0000256" key="2">
    <source>
        <dbReference type="ARBA" id="ARBA00022448"/>
    </source>
</evidence>
<protein>
    <recommendedName>
        <fullName evidence="7">Major facilitator superfamily (MFS) profile domain-containing protein</fullName>
    </recommendedName>
</protein>
<evidence type="ECO:0000256" key="5">
    <source>
        <dbReference type="ARBA" id="ARBA00023136"/>
    </source>
</evidence>
<evidence type="ECO:0000256" key="1">
    <source>
        <dbReference type="ARBA" id="ARBA00004141"/>
    </source>
</evidence>
<sequence>MRPLNIPCTPCPAQRLPVFAVKPADNGTDDENIPQLPAARGSQWPIPATPVASLSLDRRGSSASCVSPVETAMTPPVSATLLSGSVHQVYDSAQDLATMPTWQRYAMLGMAFTAAAMTPLIDYLGLAVLPTVGRAWHLTVTQQIMLEALPLTGMTLGPIVWGPLADSVGRRVSYAAGALICTVASIGCALATNAVTLSVCRFVQTVGGSALAIAAFGTAKDLTALQTTDWVAGGYLASHWLGLVLGTVVGSTIAQTVDWAWAFWVISILAWLAWLVFIALMPETRPNPRPVYQLSCHTTCLRDVMLIPSTRSQSTGQALWRQLEGFWQPLQQPATARAMGALALALGSFHGCRWLVVQSQAGHLPQLSITPLVMLGLGMGGLIGTVAGQSLKRQPRCSSQGAYCIPITTKGVHASRQLRQMSPASIAMFGYFAAMVAYGWATHSQPSAALPIIALLTVFHDLLAASTRPDSSLVALQCASSGLYAILWSGLGPLALQVMQVGWAFTVLAATSGLLAIILWVACSAPLGQSPDPALAVTCQRASLHKQCPATDQHRSGSGVREKATMVC</sequence>
<feature type="transmembrane region" description="Helical" evidence="6">
    <location>
        <begin position="368"/>
        <end position="388"/>
    </location>
</feature>
<dbReference type="PROSITE" id="PS50850">
    <property type="entry name" value="MFS"/>
    <property type="match status" value="1"/>
</dbReference>
<comment type="caution">
    <text evidence="8">The sequence shown here is derived from an EMBL/GenBank/DDBJ whole genome shotgun (WGS) entry which is preliminary data.</text>
</comment>
<dbReference type="OrthoDB" id="9986881at2759"/>
<feature type="transmembrane region" description="Helical" evidence="6">
    <location>
        <begin position="447"/>
        <end position="465"/>
    </location>
</feature>
<dbReference type="SUPFAM" id="SSF103473">
    <property type="entry name" value="MFS general substrate transporter"/>
    <property type="match status" value="1"/>
</dbReference>
<dbReference type="EMBL" id="JANBQB010000690">
    <property type="protein sequence ID" value="KAJ1974187.1"/>
    <property type="molecule type" value="Genomic_DNA"/>
</dbReference>
<feature type="transmembrane region" description="Helical" evidence="6">
    <location>
        <begin position="472"/>
        <end position="491"/>
    </location>
</feature>
<feature type="transmembrane region" description="Helical" evidence="6">
    <location>
        <begin position="231"/>
        <end position="253"/>
    </location>
</feature>
<evidence type="ECO:0000313" key="9">
    <source>
        <dbReference type="Proteomes" id="UP001151582"/>
    </source>
</evidence>
<keyword evidence="3 6" id="KW-0812">Transmembrane</keyword>
<keyword evidence="9" id="KW-1185">Reference proteome</keyword>
<accession>A0A9W8AXL6</accession>
<dbReference type="Pfam" id="PF07690">
    <property type="entry name" value="MFS_1"/>
    <property type="match status" value="1"/>
</dbReference>
<dbReference type="InterPro" id="IPR020846">
    <property type="entry name" value="MFS_dom"/>
</dbReference>
<dbReference type="InterPro" id="IPR011701">
    <property type="entry name" value="MFS"/>
</dbReference>
<keyword evidence="4 6" id="KW-1133">Transmembrane helix</keyword>
<proteinExistence type="predicted"/>